<feature type="compositionally biased region" description="Basic and acidic residues" evidence="1">
    <location>
        <begin position="811"/>
        <end position="821"/>
    </location>
</feature>
<feature type="compositionally biased region" description="Basic residues" evidence="1">
    <location>
        <begin position="1"/>
        <end position="10"/>
    </location>
</feature>
<feature type="compositionally biased region" description="Polar residues" evidence="1">
    <location>
        <begin position="756"/>
        <end position="771"/>
    </location>
</feature>
<dbReference type="Proteomes" id="UP000799766">
    <property type="component" value="Unassembled WGS sequence"/>
</dbReference>
<feature type="region of interest" description="Disordered" evidence="1">
    <location>
        <begin position="594"/>
        <end position="679"/>
    </location>
</feature>
<feature type="compositionally biased region" description="Polar residues" evidence="1">
    <location>
        <begin position="616"/>
        <end position="625"/>
    </location>
</feature>
<feature type="compositionally biased region" description="Acidic residues" evidence="1">
    <location>
        <begin position="871"/>
        <end position="881"/>
    </location>
</feature>
<evidence type="ECO:0000313" key="4">
    <source>
        <dbReference type="Proteomes" id="UP000799766"/>
    </source>
</evidence>
<feature type="transmembrane region" description="Helical" evidence="2">
    <location>
        <begin position="1440"/>
        <end position="1464"/>
    </location>
</feature>
<feature type="compositionally biased region" description="Low complexity" evidence="1">
    <location>
        <begin position="597"/>
        <end position="615"/>
    </location>
</feature>
<feature type="compositionally biased region" description="Polar residues" evidence="1">
    <location>
        <begin position="201"/>
        <end position="210"/>
    </location>
</feature>
<keyword evidence="2" id="KW-1133">Transmembrane helix</keyword>
<name>A0A6A6P2E7_9PEZI</name>
<dbReference type="EMBL" id="MU001678">
    <property type="protein sequence ID" value="KAF2458200.1"/>
    <property type="molecule type" value="Genomic_DNA"/>
</dbReference>
<feature type="compositionally biased region" description="Low complexity" evidence="1">
    <location>
        <begin position="1170"/>
        <end position="1179"/>
    </location>
</feature>
<protein>
    <submittedName>
        <fullName evidence="3">Uncharacterized protein</fullName>
    </submittedName>
</protein>
<feature type="compositionally biased region" description="Polar residues" evidence="1">
    <location>
        <begin position="12"/>
        <end position="37"/>
    </location>
</feature>
<feature type="compositionally biased region" description="Low complexity" evidence="1">
    <location>
        <begin position="243"/>
        <end position="269"/>
    </location>
</feature>
<feature type="region of interest" description="Disordered" evidence="1">
    <location>
        <begin position="1"/>
        <end position="291"/>
    </location>
</feature>
<keyword evidence="2" id="KW-0472">Membrane</keyword>
<feature type="compositionally biased region" description="Polar residues" evidence="1">
    <location>
        <begin position="475"/>
        <end position="487"/>
    </location>
</feature>
<keyword evidence="4" id="KW-1185">Reference proteome</keyword>
<feature type="compositionally biased region" description="Low complexity" evidence="1">
    <location>
        <begin position="211"/>
        <end position="224"/>
    </location>
</feature>
<feature type="compositionally biased region" description="Basic and acidic residues" evidence="1">
    <location>
        <begin position="741"/>
        <end position="752"/>
    </location>
</feature>
<organism evidence="3 4">
    <name type="scientific">Lineolata rhizophorae</name>
    <dbReference type="NCBI Taxonomy" id="578093"/>
    <lineage>
        <taxon>Eukaryota</taxon>
        <taxon>Fungi</taxon>
        <taxon>Dikarya</taxon>
        <taxon>Ascomycota</taxon>
        <taxon>Pezizomycotina</taxon>
        <taxon>Dothideomycetes</taxon>
        <taxon>Dothideomycetes incertae sedis</taxon>
        <taxon>Lineolatales</taxon>
        <taxon>Lineolataceae</taxon>
        <taxon>Lineolata</taxon>
    </lineage>
</organism>
<feature type="compositionally biased region" description="Polar residues" evidence="1">
    <location>
        <begin position="1141"/>
        <end position="1155"/>
    </location>
</feature>
<reference evidence="3" key="1">
    <citation type="journal article" date="2020" name="Stud. Mycol.">
        <title>101 Dothideomycetes genomes: a test case for predicting lifestyles and emergence of pathogens.</title>
        <authorList>
            <person name="Haridas S."/>
            <person name="Albert R."/>
            <person name="Binder M."/>
            <person name="Bloem J."/>
            <person name="Labutti K."/>
            <person name="Salamov A."/>
            <person name="Andreopoulos B."/>
            <person name="Baker S."/>
            <person name="Barry K."/>
            <person name="Bills G."/>
            <person name="Bluhm B."/>
            <person name="Cannon C."/>
            <person name="Castanera R."/>
            <person name="Culley D."/>
            <person name="Daum C."/>
            <person name="Ezra D."/>
            <person name="Gonzalez J."/>
            <person name="Henrissat B."/>
            <person name="Kuo A."/>
            <person name="Liang C."/>
            <person name="Lipzen A."/>
            <person name="Lutzoni F."/>
            <person name="Magnuson J."/>
            <person name="Mondo S."/>
            <person name="Nolan M."/>
            <person name="Ohm R."/>
            <person name="Pangilinan J."/>
            <person name="Park H.-J."/>
            <person name="Ramirez L."/>
            <person name="Alfaro M."/>
            <person name="Sun H."/>
            <person name="Tritt A."/>
            <person name="Yoshinaga Y."/>
            <person name="Zwiers L.-H."/>
            <person name="Turgeon B."/>
            <person name="Goodwin S."/>
            <person name="Spatafora J."/>
            <person name="Crous P."/>
            <person name="Grigoriev I."/>
        </authorList>
    </citation>
    <scope>NUCLEOTIDE SEQUENCE</scope>
    <source>
        <strain evidence="3">ATCC 16933</strain>
    </source>
</reference>
<feature type="compositionally biased region" description="Basic and acidic residues" evidence="1">
    <location>
        <begin position="162"/>
        <end position="175"/>
    </location>
</feature>
<feature type="compositionally biased region" description="Polar residues" evidence="1">
    <location>
        <begin position="384"/>
        <end position="394"/>
    </location>
</feature>
<feature type="compositionally biased region" description="Pro residues" evidence="1">
    <location>
        <begin position="448"/>
        <end position="460"/>
    </location>
</feature>
<feature type="compositionally biased region" description="Basic and acidic residues" evidence="1">
    <location>
        <begin position="913"/>
        <end position="925"/>
    </location>
</feature>
<feature type="compositionally biased region" description="Polar residues" evidence="1">
    <location>
        <begin position="954"/>
        <end position="971"/>
    </location>
</feature>
<feature type="transmembrane region" description="Helical" evidence="2">
    <location>
        <begin position="1395"/>
        <end position="1419"/>
    </location>
</feature>
<feature type="region of interest" description="Disordered" evidence="1">
    <location>
        <begin position="352"/>
        <end position="510"/>
    </location>
</feature>
<gene>
    <name evidence="3" type="ORF">BDY21DRAFT_371081</name>
</gene>
<feature type="compositionally biased region" description="Polar residues" evidence="1">
    <location>
        <begin position="894"/>
        <end position="910"/>
    </location>
</feature>
<feature type="region of interest" description="Disordered" evidence="1">
    <location>
        <begin position="694"/>
        <end position="1185"/>
    </location>
</feature>
<dbReference type="OrthoDB" id="5353066at2759"/>
<feature type="compositionally biased region" description="Pro residues" evidence="1">
    <location>
        <begin position="639"/>
        <end position="649"/>
    </location>
</feature>
<evidence type="ECO:0000256" key="2">
    <source>
        <dbReference type="SAM" id="Phobius"/>
    </source>
</evidence>
<evidence type="ECO:0000256" key="1">
    <source>
        <dbReference type="SAM" id="MobiDB-lite"/>
    </source>
</evidence>
<evidence type="ECO:0000313" key="3">
    <source>
        <dbReference type="EMBL" id="KAF2458200.1"/>
    </source>
</evidence>
<feature type="compositionally biased region" description="Polar residues" evidence="1">
    <location>
        <begin position="1046"/>
        <end position="1055"/>
    </location>
</feature>
<feature type="compositionally biased region" description="Polar residues" evidence="1">
    <location>
        <begin position="436"/>
        <end position="445"/>
    </location>
</feature>
<accession>A0A6A6P2E7</accession>
<proteinExistence type="predicted"/>
<sequence>MSTPRSHHRVQTPVTPLHSAQSSLSSTPSRHPGQSLTLHDYHKLQWTPSPPPLPGGRTVKRRPKTPDLHAVERVPSVSSTATRRRTPQSHVGARSSPPLALPREDNAPLTAAPRRRESPSARAAESWPLPTPEATPRPRSSASPAGVAAPRSGRSSQEEAENFYRSHTRFDEFKQSSKPIRRLPRPDTAGATAPAIASPLRYSTSSSNQPSSAGLTTSSTFSLSRFPQPPRSAGAVPTAPLVTSRPAIPTSAPATASPPLTPKTSTPTTLHYRGTSFDLVNPHDSLRESNIETPGDREVDLLDYFTSDPTADLLGKENMDPCGAAKTHLDDRSTHSSRALYDDLPSAYEKIARDKPHLFKRPSIRPPKPSASAPMAAKYPVASDSDTQLGNRSQGAVPPPLKVDKPLSSPSFITRMSRAFLRRKDNRSQDEESELQPMQSPKQTSFPEPFPPFEPPPPIPGDATTLDAAAARPSQEPSTHNTGNSIDGPSESEVIGAYDAESVYPAASNDPFEVASLRSSGADPRRSVPFGVRMRETDYSSEVDPNSYPNFFADHARQSRVRSNVFEHDQFFRHPDAHVLENQKDSTIGSILDRYQSSGMGTSSHGEEGSSSLRSAQTSLTSSANAPRMLRASAGSPPSDAPPPPPVLGPPIDLGAPKPPFAHQSGRMGESDFFSHGSSYGDTRNLLMLSQNMDHSEQRGEGGRSVSPLSGGPSATGLPSPETNRSSRFAEKFSSSSPTVEHPRGRTMDRQGDTIGISSLESDNVKRSSPVSPLRGYGERERSTLLQAREGPVTPGRNESNEADWVTTMDTPERDERKENNRASYATETSEYTNGSTVPAMWQRRSPRPTLSPAKKLPKFTGEEPLPGTPQDDDDEGDWETVADLSRADVTGEWTRQTLPGTDSNASLGTTRHIADEPEYRHDPPGTHGYSESKSPLMSSANPFALTPGDEVTNPFNNTSPFGGPSQSTPTAYPGDTGTSPYGGEVSSTSQNRTSKKPTTQPPQQPQPQTQKQHHAVDSLMPFGHAPASRRHHPENGPLAPDQLPQHRNTLSLSSEPYEEILYDDDHQPSPPQDPDTQEERARSGSYGKRPMFINPFSPNRDDSFGKLAVLGPKANFTGTPEGSNMRDAGSSLAGTSGGTQNNPWSNTPTNNGQPGVSHAYKKSPLGMANPNSNDSPSPKSFAPKLYLPKHRQGMSPDNATLFTKASDGTSMHKSSYSMLSSVKGHKRSPLGQEHLKSSKGKLSPLDAARLKTAQKAAHRASVQSQTQLRQLRLHQHSLPLQPTTSPITPVAASRHTHHAGGSGEVRRFSHFLSGQDSPLAAALPLRPMARNKEARAVVYPALEGGGVVNNGGAVGDGAGSPPFSYGSASSGPRLYPRYRPDSSVWSRTRRRKSFLSWFAFACLIWFPPLLLLFGLGVLDPIVSRLSDGQIESFGRTQKCVARYTSAVLCCLIPVVILVVVLLLHQAGSI</sequence>
<feature type="compositionally biased region" description="Polar residues" evidence="1">
    <location>
        <begin position="822"/>
        <end position="837"/>
    </location>
</feature>
<feature type="compositionally biased region" description="Polar residues" evidence="1">
    <location>
        <begin position="930"/>
        <end position="942"/>
    </location>
</feature>
<keyword evidence="2" id="KW-0812">Transmembrane</keyword>